<dbReference type="EMBL" id="MTYJ01000198">
    <property type="protein sequence ID" value="OWA50653.1"/>
    <property type="molecule type" value="Genomic_DNA"/>
</dbReference>
<proteinExistence type="predicted"/>
<name>A0A9X6NCG5_HYPEX</name>
<organism evidence="1 2">
    <name type="scientific">Hypsibius exemplaris</name>
    <name type="common">Freshwater tardigrade</name>
    <dbReference type="NCBI Taxonomy" id="2072580"/>
    <lineage>
        <taxon>Eukaryota</taxon>
        <taxon>Metazoa</taxon>
        <taxon>Ecdysozoa</taxon>
        <taxon>Tardigrada</taxon>
        <taxon>Eutardigrada</taxon>
        <taxon>Parachela</taxon>
        <taxon>Hypsibioidea</taxon>
        <taxon>Hypsibiidae</taxon>
        <taxon>Hypsibius</taxon>
    </lineage>
</organism>
<sequence>MDNSWDTWIKAFTQWDGTPIDIGDLEEVLGTSLHSQGPPVDIVEYPLQLTVSPMEQLRDIDYDSDLPLVIDKPIAPFADLLPVD</sequence>
<evidence type="ECO:0000313" key="2">
    <source>
        <dbReference type="Proteomes" id="UP000192578"/>
    </source>
</evidence>
<dbReference type="Proteomes" id="UP000192578">
    <property type="component" value="Unassembled WGS sequence"/>
</dbReference>
<accession>A0A9X6NCG5</accession>
<dbReference type="AlphaFoldDB" id="A0A9X6NCG5"/>
<comment type="caution">
    <text evidence="1">The sequence shown here is derived from an EMBL/GenBank/DDBJ whole genome shotgun (WGS) entry which is preliminary data.</text>
</comment>
<evidence type="ECO:0000313" key="1">
    <source>
        <dbReference type="EMBL" id="OWA50653.1"/>
    </source>
</evidence>
<reference evidence="2" key="1">
    <citation type="submission" date="2017-01" db="EMBL/GenBank/DDBJ databases">
        <title>Comparative genomics of anhydrobiosis in the tardigrade Hypsibius dujardini.</title>
        <authorList>
            <person name="Yoshida Y."/>
            <person name="Koutsovoulos G."/>
            <person name="Laetsch D."/>
            <person name="Stevens L."/>
            <person name="Kumar S."/>
            <person name="Horikawa D."/>
            <person name="Ishino K."/>
            <person name="Komine S."/>
            <person name="Tomita M."/>
            <person name="Blaxter M."/>
            <person name="Arakawa K."/>
        </authorList>
    </citation>
    <scope>NUCLEOTIDE SEQUENCE [LARGE SCALE GENOMIC DNA]</scope>
    <source>
        <strain evidence="2">Z151</strain>
    </source>
</reference>
<gene>
    <name evidence="1" type="ORF">BV898_15163</name>
</gene>
<keyword evidence="2" id="KW-1185">Reference proteome</keyword>
<protein>
    <submittedName>
        <fullName evidence="1">Uncharacterized protein</fullName>
    </submittedName>
</protein>